<organism evidence="2">
    <name type="scientific">Candidatus Electrothrix aestuarii</name>
    <dbReference type="NCBI Taxonomy" id="3062594"/>
    <lineage>
        <taxon>Bacteria</taxon>
        <taxon>Pseudomonadati</taxon>
        <taxon>Thermodesulfobacteriota</taxon>
        <taxon>Desulfobulbia</taxon>
        <taxon>Desulfobulbales</taxon>
        <taxon>Desulfobulbaceae</taxon>
        <taxon>Candidatus Electrothrix</taxon>
    </lineage>
</organism>
<reference evidence="2" key="1">
    <citation type="journal article" date="2024" name="Syst. Appl. Microbiol.">
        <title>First single-strain enrichments of Electrothrix cable bacteria, description of E. aestuarii sp. nov. and E. rattekaaiensis sp. nov., and proposal of a cable bacteria taxonomy following the rules of the SeqCode.</title>
        <authorList>
            <person name="Plum-Jensen L.E."/>
            <person name="Schramm A."/>
            <person name="Marshall I.P.G."/>
        </authorList>
    </citation>
    <scope>NUCLEOTIDE SEQUENCE</scope>
    <source>
        <strain evidence="2">Rat1</strain>
    </source>
</reference>
<evidence type="ECO:0000313" key="2">
    <source>
        <dbReference type="EMBL" id="XCN71442.1"/>
    </source>
</evidence>
<dbReference type="KEGG" id="eaj:Q3M24_14090"/>
<dbReference type="EMBL" id="CP159373">
    <property type="protein sequence ID" value="XCN71442.1"/>
    <property type="molecule type" value="Genomic_DNA"/>
</dbReference>
<proteinExistence type="predicted"/>
<sequence length="152" mass="17033">MKVLFDTNVILDVLLDREPFSNDAALLMAKVEHSEFAGFACATTITTIHYLCTKMLDREAAASHIQSLLSLFTIAPVNQRVLEKSLASRFKDFEDAVIHEAALHAGVQHIITRNIKDFKEATLPVHEPKEFLGAFEMLRQTDQQSPAPKGKR</sequence>
<gene>
    <name evidence="2" type="ORF">Q3M24_14090</name>
</gene>
<reference evidence="2" key="2">
    <citation type="submission" date="2024-06" db="EMBL/GenBank/DDBJ databases">
        <authorList>
            <person name="Plum-Jensen L.E."/>
            <person name="Schramm A."/>
            <person name="Marshall I.P.G."/>
        </authorList>
    </citation>
    <scope>NUCLEOTIDE SEQUENCE</scope>
    <source>
        <strain evidence="2">Rat1</strain>
    </source>
</reference>
<dbReference type="Pfam" id="PF13470">
    <property type="entry name" value="PIN_3"/>
    <property type="match status" value="1"/>
</dbReference>
<dbReference type="AlphaFoldDB" id="A0AAU8LQR7"/>
<dbReference type="InterPro" id="IPR002716">
    <property type="entry name" value="PIN_dom"/>
</dbReference>
<evidence type="ECO:0000259" key="1">
    <source>
        <dbReference type="Pfam" id="PF13470"/>
    </source>
</evidence>
<accession>A0AAU8LQR7</accession>
<dbReference type="InterPro" id="IPR029060">
    <property type="entry name" value="PIN-like_dom_sf"/>
</dbReference>
<dbReference type="Gene3D" id="3.40.50.1010">
    <property type="entry name" value="5'-nuclease"/>
    <property type="match status" value="1"/>
</dbReference>
<feature type="domain" description="PIN" evidence="1">
    <location>
        <begin position="2"/>
        <end position="116"/>
    </location>
</feature>
<name>A0AAU8LQR7_9BACT</name>
<protein>
    <submittedName>
        <fullName evidence="2">PIN domain-containing protein</fullName>
    </submittedName>
</protein>
<dbReference type="SUPFAM" id="SSF88723">
    <property type="entry name" value="PIN domain-like"/>
    <property type="match status" value="1"/>
</dbReference>